<dbReference type="EMBL" id="LT984807">
    <property type="protein sequence ID" value="SPD59090.1"/>
    <property type="molecule type" value="Genomic_DNA"/>
</dbReference>
<geneLocation type="plasmid" evidence="4">
    <name>II</name>
</geneLocation>
<dbReference type="EC" id="3.5.2.12" evidence="4"/>
<reference evidence="5 6" key="1">
    <citation type="submission" date="2018-01" db="EMBL/GenBank/DDBJ databases">
        <authorList>
            <person name="Clerissi C."/>
        </authorList>
    </citation>
    <scope>NUCLEOTIDE SEQUENCE [LARGE SCALE GENOMIC DNA]</scope>
    <source>
        <strain evidence="3">Cupriavidus taiwanensis STM 6082</strain>
        <strain evidence="4">Cupriavidus taiwanensis STM 6160</strain>
        <plasmid evidence="5">ii</plasmid>
        <plasmid evidence="4">II</plasmid>
    </source>
</reference>
<feature type="domain" description="Amidase" evidence="2">
    <location>
        <begin position="30"/>
        <end position="461"/>
    </location>
</feature>
<dbReference type="GO" id="GO:0019874">
    <property type="term" value="F:6-aminohexanoate-cyclic-dimer hydrolase activity"/>
    <property type="evidence" value="ECO:0007669"/>
    <property type="project" value="UniProtKB-EC"/>
</dbReference>
<evidence type="ECO:0000256" key="1">
    <source>
        <dbReference type="ARBA" id="ARBA00009199"/>
    </source>
</evidence>
<dbReference type="AlphaFoldDB" id="A0A375HQS2"/>
<dbReference type="InterPro" id="IPR000120">
    <property type="entry name" value="Amidase"/>
</dbReference>
<protein>
    <submittedName>
        <fullName evidence="4">6-aminohexanoate-cyclic-dimer hydrolase NylA</fullName>
        <ecNumber evidence="4">3.5.2.12</ecNumber>
    </submittedName>
</protein>
<dbReference type="PANTHER" id="PTHR11895">
    <property type="entry name" value="TRANSAMIDASE"/>
    <property type="match status" value="1"/>
</dbReference>
<dbReference type="Pfam" id="PF01425">
    <property type="entry name" value="Amidase"/>
    <property type="match status" value="1"/>
</dbReference>
<keyword evidence="4" id="KW-0614">Plasmid</keyword>
<keyword evidence="6" id="KW-1185">Reference proteome</keyword>
<dbReference type="RefSeq" id="WP_026163856.1">
    <property type="nucleotide sequence ID" value="NZ_AQUR01000053.1"/>
</dbReference>
<evidence type="ECO:0000313" key="5">
    <source>
        <dbReference type="Proteomes" id="UP000255168"/>
    </source>
</evidence>
<dbReference type="EMBL" id="OFTC01000038">
    <property type="protein sequence ID" value="SOZ39236.1"/>
    <property type="molecule type" value="Genomic_DNA"/>
</dbReference>
<dbReference type="SUPFAM" id="SSF75304">
    <property type="entry name" value="Amidase signature (AS) enzymes"/>
    <property type="match status" value="1"/>
</dbReference>
<evidence type="ECO:0000313" key="4">
    <source>
        <dbReference type="EMBL" id="SPD59090.1"/>
    </source>
</evidence>
<dbReference type="InterPro" id="IPR036928">
    <property type="entry name" value="AS_sf"/>
</dbReference>
<dbReference type="PANTHER" id="PTHR11895:SF7">
    <property type="entry name" value="GLUTAMYL-TRNA(GLN) AMIDOTRANSFERASE SUBUNIT A, MITOCHONDRIAL"/>
    <property type="match status" value="1"/>
</dbReference>
<dbReference type="Proteomes" id="UP000256710">
    <property type="component" value="Unassembled WGS sequence"/>
</dbReference>
<proteinExistence type="inferred from homology"/>
<sequence length="493" mass="51849">MKLSEYAALDGMALHHLISTREVTAMEVGQAALAAIEAVNPQVNAVLDSWPEEVETRSAGIVSADPSPLGGVPFLLKDLGVTMRGRRSEMCSRLASGTVAKEDSYLMTRFHQAGLITLGRTSMPELAVSTTTEPVLYGPTRNPWSLNHGAGGSSGGAGAAVAAGIVPIAHATDGGGSIRVPASCNGLFGLKPTRGRVSNGPHVDEVWNGLGVHFAVSRTVRDSAALLDAIHGGGVGEPYCIAPPKASYLSEIRQQPGTLKIGFMRDPFSAARTDPAVADALNKVARALESLGHHVHEVAPDLGVSWDAFVHCNAQIWAANAALRINALAAATGRTVDDKHLEPATLALYRYGMEIGAVELLSALQVRNTVTRALGRFFGDYDILLTPTLPGLPPRIGEYNVVETSVDGLGWIAHVFSQSPFTALSNVTGTPAMSVPLSVDPQAGLPIGSHFMCGFGREDTLFRLAAQLEAACPWNERRPPVWAGSVVSGLPKS</sequence>
<gene>
    <name evidence="4" type="primary">nylA</name>
    <name evidence="3" type="ORF">CBM2605_B150015</name>
    <name evidence="4" type="ORF">CBM2607_MP10492</name>
</gene>
<dbReference type="InterPro" id="IPR023631">
    <property type="entry name" value="Amidase_dom"/>
</dbReference>
<keyword evidence="4" id="KW-0378">Hydrolase</keyword>
<comment type="similarity">
    <text evidence="1">Belongs to the amidase family.</text>
</comment>
<dbReference type="PROSITE" id="PS00571">
    <property type="entry name" value="AMIDASES"/>
    <property type="match status" value="1"/>
</dbReference>
<dbReference type="InterPro" id="IPR020556">
    <property type="entry name" value="Amidase_CS"/>
</dbReference>
<name>A0A375HQS2_9BURK</name>
<dbReference type="Proteomes" id="UP000255168">
    <property type="component" value="Plasmid II"/>
</dbReference>
<evidence type="ECO:0000259" key="2">
    <source>
        <dbReference type="Pfam" id="PF01425"/>
    </source>
</evidence>
<evidence type="ECO:0000313" key="6">
    <source>
        <dbReference type="Proteomes" id="UP000256710"/>
    </source>
</evidence>
<geneLocation type="plasmid" evidence="5">
    <name>ii</name>
</geneLocation>
<accession>A0A375HQS2</accession>
<organism evidence="4 5">
    <name type="scientific">Cupriavidus neocaledonicus</name>
    <dbReference type="NCBI Taxonomy" id="1040979"/>
    <lineage>
        <taxon>Bacteria</taxon>
        <taxon>Pseudomonadati</taxon>
        <taxon>Pseudomonadota</taxon>
        <taxon>Betaproteobacteria</taxon>
        <taxon>Burkholderiales</taxon>
        <taxon>Burkholderiaceae</taxon>
        <taxon>Cupriavidus</taxon>
    </lineage>
</organism>
<dbReference type="Gene3D" id="3.90.1300.10">
    <property type="entry name" value="Amidase signature (AS) domain"/>
    <property type="match status" value="1"/>
</dbReference>
<evidence type="ECO:0000313" key="3">
    <source>
        <dbReference type="EMBL" id="SOZ39236.1"/>
    </source>
</evidence>